<feature type="transmembrane region" description="Helical" evidence="1">
    <location>
        <begin position="12"/>
        <end position="41"/>
    </location>
</feature>
<keyword evidence="1" id="KW-0812">Transmembrane</keyword>
<evidence type="ECO:0000313" key="2">
    <source>
        <dbReference type="EMBL" id="MBS4187202.1"/>
    </source>
</evidence>
<gene>
    <name evidence="2" type="ORF">KHB02_38190</name>
</gene>
<accession>A0A942T8L5</accession>
<reference evidence="2" key="1">
    <citation type="submission" date="2021-05" db="EMBL/GenBank/DDBJ databases">
        <title>Novel Bacillus species.</title>
        <authorList>
            <person name="Liu G."/>
        </authorList>
    </citation>
    <scope>NUCLEOTIDE SEQUENCE</scope>
    <source>
        <strain evidence="2">FJAT-50051</strain>
    </source>
</reference>
<protein>
    <submittedName>
        <fullName evidence="2">Uncharacterized protein</fullName>
    </submittedName>
</protein>
<keyword evidence="1" id="KW-0472">Membrane</keyword>
<name>A0A942T8L5_9BACI</name>
<organism evidence="2">
    <name type="scientific">Neobacillus citreus</name>
    <dbReference type="NCBI Taxonomy" id="2833578"/>
    <lineage>
        <taxon>Bacteria</taxon>
        <taxon>Bacillati</taxon>
        <taxon>Bacillota</taxon>
        <taxon>Bacilli</taxon>
        <taxon>Bacillales</taxon>
        <taxon>Bacillaceae</taxon>
        <taxon>Neobacillus</taxon>
    </lineage>
</organism>
<keyword evidence="1" id="KW-1133">Transmembrane helix</keyword>
<comment type="caution">
    <text evidence="2">The sequence shown here is derived from an EMBL/GenBank/DDBJ whole genome shotgun (WGS) entry which is preliminary data.</text>
</comment>
<dbReference type="EMBL" id="JAGYPE010000008">
    <property type="protein sequence ID" value="MBS4187202.1"/>
    <property type="molecule type" value="Genomic_DNA"/>
</dbReference>
<dbReference type="AlphaFoldDB" id="A0A942T8L5"/>
<sequence>MPGQEGLDGWPPAAVAVVAAALCTAAFTLLAAFVGGLWAVLRWRRDVAREERDRAWGRFVWIVDQACDGDVGRAEVGLLGADAMYDMQMLREDDAVLGTMVLGLITGRG</sequence>
<proteinExistence type="predicted"/>
<evidence type="ECO:0000256" key="1">
    <source>
        <dbReference type="SAM" id="Phobius"/>
    </source>
</evidence>